<dbReference type="InterPro" id="IPR029058">
    <property type="entry name" value="AB_hydrolase_fold"/>
</dbReference>
<accession>A0A3G3K5D4</accession>
<dbReference type="Proteomes" id="UP000269097">
    <property type="component" value="Chromosome"/>
</dbReference>
<evidence type="ECO:0000256" key="3">
    <source>
        <dbReference type="ARBA" id="ARBA00023098"/>
    </source>
</evidence>
<keyword evidence="5" id="KW-1185">Reference proteome</keyword>
<protein>
    <recommendedName>
        <fullName evidence="6">1-alkyl-2-acetylglycerophosphocholine esterase</fullName>
    </recommendedName>
</protein>
<dbReference type="PANTHER" id="PTHR10272:SF0">
    <property type="entry name" value="PLATELET-ACTIVATING FACTOR ACETYLHYDROLASE"/>
    <property type="match status" value="1"/>
</dbReference>
<evidence type="ECO:0000256" key="2">
    <source>
        <dbReference type="ARBA" id="ARBA00022963"/>
    </source>
</evidence>
<dbReference type="Pfam" id="PF03403">
    <property type="entry name" value="PAF-AH_p_II"/>
    <property type="match status" value="1"/>
</dbReference>
<sequence>MRRQKIIPNPIPLIFTILLNSFRHSLRATGCPTSYSAICGWLRRTRAKGCHWSDRQKNFPIVIFSHGGGTSMEIHTAQCEDLASQGYIVAAINHTYVSSATELPSGIVTDREATVKLRG</sequence>
<evidence type="ECO:0000313" key="4">
    <source>
        <dbReference type="EMBL" id="AYQ75391.1"/>
    </source>
</evidence>
<dbReference type="PANTHER" id="PTHR10272">
    <property type="entry name" value="PLATELET-ACTIVATING FACTOR ACETYLHYDROLASE"/>
    <property type="match status" value="1"/>
</dbReference>
<evidence type="ECO:0000256" key="1">
    <source>
        <dbReference type="ARBA" id="ARBA00022801"/>
    </source>
</evidence>
<proteinExistence type="predicted"/>
<name>A0A3G3K5D4_9BACL</name>
<keyword evidence="1" id="KW-0378">Hydrolase</keyword>
<evidence type="ECO:0008006" key="6">
    <source>
        <dbReference type="Google" id="ProtNLM"/>
    </source>
</evidence>
<gene>
    <name evidence="4" type="ORF">EAV92_24315</name>
</gene>
<dbReference type="GO" id="GO:0016042">
    <property type="term" value="P:lipid catabolic process"/>
    <property type="evidence" value="ECO:0007669"/>
    <property type="project" value="UniProtKB-KW"/>
</dbReference>
<dbReference type="GO" id="GO:0003847">
    <property type="term" value="F:1-alkyl-2-acetylglycerophosphocholine esterase activity"/>
    <property type="evidence" value="ECO:0007669"/>
    <property type="project" value="TreeGrafter"/>
</dbReference>
<dbReference type="SUPFAM" id="SSF53474">
    <property type="entry name" value="alpha/beta-Hydrolases"/>
    <property type="match status" value="1"/>
</dbReference>
<dbReference type="KEGG" id="coh:EAV92_24315"/>
<keyword evidence="3" id="KW-0443">Lipid metabolism</keyword>
<keyword evidence="2" id="KW-0442">Lipid degradation</keyword>
<dbReference type="AlphaFoldDB" id="A0A3G3K5D4"/>
<dbReference type="EMBL" id="CP033433">
    <property type="protein sequence ID" value="AYQ75391.1"/>
    <property type="molecule type" value="Genomic_DNA"/>
</dbReference>
<dbReference type="Gene3D" id="3.40.50.1820">
    <property type="entry name" value="alpha/beta hydrolase"/>
    <property type="match status" value="1"/>
</dbReference>
<evidence type="ECO:0000313" key="5">
    <source>
        <dbReference type="Proteomes" id="UP000269097"/>
    </source>
</evidence>
<organism evidence="4 5">
    <name type="scientific">Cohnella candidum</name>
    <dbReference type="NCBI Taxonomy" id="2674991"/>
    <lineage>
        <taxon>Bacteria</taxon>
        <taxon>Bacillati</taxon>
        <taxon>Bacillota</taxon>
        <taxon>Bacilli</taxon>
        <taxon>Bacillales</taxon>
        <taxon>Paenibacillaceae</taxon>
        <taxon>Cohnella</taxon>
    </lineage>
</organism>
<reference evidence="4 5" key="1">
    <citation type="submission" date="2018-10" db="EMBL/GenBank/DDBJ databases">
        <title>Genome Sequence of Cohnella sp.</title>
        <authorList>
            <person name="Srinivasan S."/>
            <person name="Kim M.K."/>
        </authorList>
    </citation>
    <scope>NUCLEOTIDE SEQUENCE [LARGE SCALE GENOMIC DNA]</scope>
    <source>
        <strain evidence="4 5">18JY8-7</strain>
    </source>
</reference>